<dbReference type="Proteomes" id="UP000245959">
    <property type="component" value="Unassembled WGS sequence"/>
</dbReference>
<dbReference type="Pfam" id="PF07883">
    <property type="entry name" value="Cupin_2"/>
    <property type="match status" value="1"/>
</dbReference>
<dbReference type="Proteomes" id="UP000576225">
    <property type="component" value="Unassembled WGS sequence"/>
</dbReference>
<dbReference type="PROSITE" id="PS01124">
    <property type="entry name" value="HTH_ARAC_FAMILY_2"/>
    <property type="match status" value="1"/>
</dbReference>
<dbReference type="PANTHER" id="PTHR43280:SF2">
    <property type="entry name" value="HTH-TYPE TRANSCRIPTIONAL REGULATOR EXSA"/>
    <property type="match status" value="1"/>
</dbReference>
<dbReference type="InterPro" id="IPR014710">
    <property type="entry name" value="RmlC-like_jellyroll"/>
</dbReference>
<sequence length="261" mass="29293">MNSDAVVYFADRYDSEKPTSVHSHNGTEIILVVHGECVNVLPGKEQHAKAGSVIVVPAGMSHRQLNSGRVTTVYVIFEAQQECFDCSARILDVKGDRYAPGWFEQIVSLKTARLDREADRLLGVLLSYLTGRENRLQREGGRSPAAARAMAYLEENYNRNISVAEVANACGVSPSHLHLLFRREFSESPLASLNRIRMNRARQLLLNCYLSIGEIGFQCGFNQPHYFCRAFRKIHGCTPGEYRVALNRDHDKKVLSGDVPR</sequence>
<feature type="domain" description="HTH araC/xylS-type" evidence="4">
    <location>
        <begin position="147"/>
        <end position="245"/>
    </location>
</feature>
<keyword evidence="7" id="KW-1185">Reference proteome</keyword>
<evidence type="ECO:0000313" key="8">
    <source>
        <dbReference type="Proteomes" id="UP000576225"/>
    </source>
</evidence>
<dbReference type="SUPFAM" id="SSF46689">
    <property type="entry name" value="Homeodomain-like"/>
    <property type="match status" value="2"/>
</dbReference>
<dbReference type="SMART" id="SM00342">
    <property type="entry name" value="HTH_ARAC"/>
    <property type="match status" value="1"/>
</dbReference>
<dbReference type="SUPFAM" id="SSF51182">
    <property type="entry name" value="RmlC-like cupins"/>
    <property type="match status" value="1"/>
</dbReference>
<proteinExistence type="predicted"/>
<evidence type="ECO:0000313" key="7">
    <source>
        <dbReference type="Proteomes" id="UP000245959"/>
    </source>
</evidence>
<dbReference type="InterPro" id="IPR018060">
    <property type="entry name" value="HTH_AraC"/>
</dbReference>
<gene>
    <name evidence="6" type="ORF">C8D82_12145</name>
    <name evidence="5" type="ORF">HF882_05260</name>
</gene>
<evidence type="ECO:0000259" key="4">
    <source>
        <dbReference type="PROSITE" id="PS01124"/>
    </source>
</evidence>
<dbReference type="EMBL" id="QEKH01000021">
    <property type="protein sequence ID" value="PVY39370.1"/>
    <property type="molecule type" value="Genomic_DNA"/>
</dbReference>
<accession>A0A2U1ASH7</accession>
<evidence type="ECO:0000256" key="2">
    <source>
        <dbReference type="ARBA" id="ARBA00023125"/>
    </source>
</evidence>
<dbReference type="AlphaFoldDB" id="A0A2U1ASH7"/>
<reference evidence="6 7" key="1">
    <citation type="submission" date="2018-04" db="EMBL/GenBank/DDBJ databases">
        <title>Genomic Encyclopedia of Type Strains, Phase IV (KMG-IV): sequencing the most valuable type-strain genomes for metagenomic binning, comparative biology and taxonomic classification.</title>
        <authorList>
            <person name="Goeker M."/>
        </authorList>
    </citation>
    <scope>NUCLEOTIDE SEQUENCE [LARGE SCALE GENOMIC DNA]</scope>
    <source>
        <strain evidence="6 7">DSM 14823</strain>
    </source>
</reference>
<dbReference type="InterPro" id="IPR020449">
    <property type="entry name" value="Tscrpt_reg_AraC-type_HTH"/>
</dbReference>
<dbReference type="InterPro" id="IPR009057">
    <property type="entry name" value="Homeodomain-like_sf"/>
</dbReference>
<reference evidence="5 8" key="2">
    <citation type="submission" date="2020-04" db="EMBL/GenBank/DDBJ databases">
        <authorList>
            <person name="Hitch T.C.A."/>
            <person name="Wylensek D."/>
            <person name="Clavel T."/>
        </authorList>
    </citation>
    <scope>NUCLEOTIDE SEQUENCE [LARGE SCALE GENOMIC DNA]</scope>
    <source>
        <strain evidence="5 8">COR2-253-APC-1A</strain>
    </source>
</reference>
<evidence type="ECO:0000256" key="3">
    <source>
        <dbReference type="ARBA" id="ARBA00023163"/>
    </source>
</evidence>
<dbReference type="GO" id="GO:0003700">
    <property type="term" value="F:DNA-binding transcription factor activity"/>
    <property type="evidence" value="ECO:0007669"/>
    <property type="project" value="InterPro"/>
</dbReference>
<dbReference type="Gene3D" id="1.10.10.60">
    <property type="entry name" value="Homeodomain-like"/>
    <property type="match status" value="2"/>
</dbReference>
<evidence type="ECO:0000256" key="1">
    <source>
        <dbReference type="ARBA" id="ARBA00023015"/>
    </source>
</evidence>
<keyword evidence="2 6" id="KW-0238">DNA-binding</keyword>
<dbReference type="Pfam" id="PF12833">
    <property type="entry name" value="HTH_18"/>
    <property type="match status" value="1"/>
</dbReference>
<dbReference type="RefSeq" id="WP_116884725.1">
    <property type="nucleotide sequence ID" value="NZ_CABMMC010000135.1"/>
</dbReference>
<dbReference type="PRINTS" id="PR00032">
    <property type="entry name" value="HTHARAC"/>
</dbReference>
<organism evidence="6 7">
    <name type="scientific">Victivallis vadensis</name>
    <dbReference type="NCBI Taxonomy" id="172901"/>
    <lineage>
        <taxon>Bacteria</taxon>
        <taxon>Pseudomonadati</taxon>
        <taxon>Lentisphaerota</taxon>
        <taxon>Lentisphaeria</taxon>
        <taxon>Victivallales</taxon>
        <taxon>Victivallaceae</taxon>
        <taxon>Victivallis</taxon>
    </lineage>
</organism>
<dbReference type="PROSITE" id="PS00041">
    <property type="entry name" value="HTH_ARAC_FAMILY_1"/>
    <property type="match status" value="1"/>
</dbReference>
<dbReference type="InterPro" id="IPR013096">
    <property type="entry name" value="Cupin_2"/>
</dbReference>
<name>A0A2U1ASH7_9BACT</name>
<dbReference type="GeneID" id="78296019"/>
<dbReference type="OrthoDB" id="9813413at2"/>
<dbReference type="InterPro" id="IPR018062">
    <property type="entry name" value="HTH_AraC-typ_CS"/>
</dbReference>
<dbReference type="PANTHER" id="PTHR43280">
    <property type="entry name" value="ARAC-FAMILY TRANSCRIPTIONAL REGULATOR"/>
    <property type="match status" value="1"/>
</dbReference>
<dbReference type="InterPro" id="IPR011051">
    <property type="entry name" value="RmlC_Cupin_sf"/>
</dbReference>
<dbReference type="Gene3D" id="2.60.120.10">
    <property type="entry name" value="Jelly Rolls"/>
    <property type="match status" value="1"/>
</dbReference>
<dbReference type="EMBL" id="JABAEW010000007">
    <property type="protein sequence ID" value="NMD85988.1"/>
    <property type="molecule type" value="Genomic_DNA"/>
</dbReference>
<protein>
    <submittedName>
        <fullName evidence="6">AraC-like DNA-binding protein</fullName>
    </submittedName>
    <submittedName>
        <fullName evidence="5">Helix-turn-helix transcriptional regulator</fullName>
    </submittedName>
</protein>
<keyword evidence="1" id="KW-0805">Transcription regulation</keyword>
<dbReference type="GO" id="GO:0043565">
    <property type="term" value="F:sequence-specific DNA binding"/>
    <property type="evidence" value="ECO:0007669"/>
    <property type="project" value="InterPro"/>
</dbReference>
<evidence type="ECO:0000313" key="6">
    <source>
        <dbReference type="EMBL" id="PVY39370.1"/>
    </source>
</evidence>
<keyword evidence="3" id="KW-0804">Transcription</keyword>
<comment type="caution">
    <text evidence="6">The sequence shown here is derived from an EMBL/GenBank/DDBJ whole genome shotgun (WGS) entry which is preliminary data.</text>
</comment>
<evidence type="ECO:0000313" key="5">
    <source>
        <dbReference type="EMBL" id="NMD85988.1"/>
    </source>
</evidence>